<reference evidence="1" key="1">
    <citation type="submission" date="2018-11" db="EMBL/GenBank/DDBJ databases">
        <authorList>
            <consortium name="Pathogen Informatics"/>
        </authorList>
    </citation>
    <scope>NUCLEOTIDE SEQUENCE</scope>
</reference>
<dbReference type="EMBL" id="CAAALY010081744">
    <property type="protein sequence ID" value="VEL26651.1"/>
    <property type="molecule type" value="Genomic_DNA"/>
</dbReference>
<comment type="caution">
    <text evidence="1">The sequence shown here is derived from an EMBL/GenBank/DDBJ whole genome shotgun (WGS) entry which is preliminary data.</text>
</comment>
<keyword evidence="2" id="KW-1185">Reference proteome</keyword>
<dbReference type="Proteomes" id="UP000784294">
    <property type="component" value="Unassembled WGS sequence"/>
</dbReference>
<evidence type="ECO:0000313" key="1">
    <source>
        <dbReference type="EMBL" id="VEL26651.1"/>
    </source>
</evidence>
<dbReference type="AlphaFoldDB" id="A0A448X2P9"/>
<proteinExistence type="predicted"/>
<evidence type="ECO:0000313" key="2">
    <source>
        <dbReference type="Proteomes" id="UP000784294"/>
    </source>
</evidence>
<gene>
    <name evidence="1" type="ORF">PXEA_LOCUS20091</name>
</gene>
<name>A0A448X2P9_9PLAT</name>
<accession>A0A448X2P9</accession>
<protein>
    <submittedName>
        <fullName evidence="1">Uncharacterized protein</fullName>
    </submittedName>
</protein>
<sequence length="86" mass="9697">MDDFVDSQSASRDDAVELHRYPPFSKWKCGHSRLSLEKSFSPRGSLKHEMSGYSTEQIGARKIARASENKWVLKNNAALKNASPFP</sequence>
<organism evidence="1 2">
    <name type="scientific">Protopolystoma xenopodis</name>
    <dbReference type="NCBI Taxonomy" id="117903"/>
    <lineage>
        <taxon>Eukaryota</taxon>
        <taxon>Metazoa</taxon>
        <taxon>Spiralia</taxon>
        <taxon>Lophotrochozoa</taxon>
        <taxon>Platyhelminthes</taxon>
        <taxon>Monogenea</taxon>
        <taxon>Polyopisthocotylea</taxon>
        <taxon>Polystomatidea</taxon>
        <taxon>Polystomatidae</taxon>
        <taxon>Protopolystoma</taxon>
    </lineage>
</organism>